<evidence type="ECO:0000259" key="9">
    <source>
        <dbReference type="Pfam" id="PF07715"/>
    </source>
</evidence>
<dbReference type="Pfam" id="PF13715">
    <property type="entry name" value="CarbopepD_reg_2"/>
    <property type="match status" value="1"/>
</dbReference>
<gene>
    <name evidence="10" type="ORF">KK083_11940</name>
</gene>
<dbReference type="Proteomes" id="UP001319200">
    <property type="component" value="Unassembled WGS sequence"/>
</dbReference>
<sequence length="1049" mass="113816">MKRKFYRDVWLMAMAVFLCVEVSFAAGASFVPAVAMQEKVVTGKVTSADGETLPGVNILIKGQSAGTVTDADGNYSIAVPGPDAVLVFSYIGFSQEEITVGGQSAINVTMTPSLETLSEVVVIGYGVVKKSDLTGSVSSVKADELKAVPTTSFDQALQGRAAGVQVIQTSGQPGAEASIRIRGVSSILAGNEPLYVIDGMLVNSSTNDVTPGGGIGTNSPRIGPLSAINPSDIESIEILKDASATAIYGSRGTNGVVIITTKKGHKGTNSVNFDSYYGVQEISHKVDLLNAQQFAELTNEARLNAGQTPVYVNPANLGKGTDWQDEIFRVAPMQNYQLSFSGGDDKTQYLISGGYFDQDGIILNTDFTRYTFRTNVSRQISKRFSVGTNFSYAHTKGNTTSTGLQVFTPGVVGAAMGMNPILPVYDATVEGGYTYENDRGTVIGNPVAEALEHKALSTSTRLLGNVEARYKFTDALEFKTTFGIDGVFARDRSFAPRWLKSAQGSKGEAGIATLEAMTWLNENTLTYDKNVGEKSNINAVVGYTVQEFNNERLASYVFDITDPRMGYHNLRGGTNAQPPTNGEMRWSMVSYLGRVQYSLNSKYLFTVTGRVDASSKFSKSNKYAFFPSAAFAWRVSDESFMENIDVISDLKLRSSIGIIGNQAINPYASLALVAPYGEGVFNNGPTAIPYYSSQPSSYSNPNLKWETTRQFNVGLDVGLWEDRVTLSADYYKKYTYDLLLNTPIPVTSGFSETVLNIGNIENKGFDLEINTINTTGAVKWNTGFNFSTYKNKITKLATDNDVMLGSGLILREGESIGTFYGYQFQGIFQTDEAASSSAVLNRQQNVPGNEDTRARAGDRQYRDVVADNVINEQDRTIIGNALPDFTWGLNNTVSYNRFTLSFFIQGSQGNDMANLNLLALEDFRGTQNVSAEAGLNRWTPTNPSNKYPRALANQTVDVGTFSSAIIEDASYVRLKNITLGYDLPSSVLERARVKNLRVYVSATNLVTLTNYSGYDPEGSALGTTTAMPGVDQGRYPLTKTYLVGLNIGF</sequence>
<name>A0AAP2DLZ7_9BACT</name>
<dbReference type="SUPFAM" id="SSF49464">
    <property type="entry name" value="Carboxypeptidase regulatory domain-like"/>
    <property type="match status" value="1"/>
</dbReference>
<comment type="caution">
    <text evidence="10">The sequence shown here is derived from an EMBL/GenBank/DDBJ whole genome shotgun (WGS) entry which is preliminary data.</text>
</comment>
<dbReference type="PROSITE" id="PS52016">
    <property type="entry name" value="TONB_DEPENDENT_REC_3"/>
    <property type="match status" value="1"/>
</dbReference>
<dbReference type="InterPro" id="IPR039426">
    <property type="entry name" value="TonB-dep_rcpt-like"/>
</dbReference>
<dbReference type="FunFam" id="2.60.40.1120:FF:000003">
    <property type="entry name" value="Outer membrane protein Omp121"/>
    <property type="match status" value="1"/>
</dbReference>
<dbReference type="InterPro" id="IPR037066">
    <property type="entry name" value="Plug_dom_sf"/>
</dbReference>
<keyword evidence="3 7" id="KW-1134">Transmembrane beta strand</keyword>
<evidence type="ECO:0000256" key="4">
    <source>
        <dbReference type="ARBA" id="ARBA00022692"/>
    </source>
</evidence>
<dbReference type="InterPro" id="IPR012910">
    <property type="entry name" value="Plug_dom"/>
</dbReference>
<dbReference type="Gene3D" id="2.40.170.20">
    <property type="entry name" value="TonB-dependent receptor, beta-barrel domain"/>
    <property type="match status" value="1"/>
</dbReference>
<dbReference type="Gene3D" id="2.60.40.1120">
    <property type="entry name" value="Carboxypeptidase-like, regulatory domain"/>
    <property type="match status" value="1"/>
</dbReference>
<evidence type="ECO:0000256" key="7">
    <source>
        <dbReference type="PROSITE-ProRule" id="PRU01360"/>
    </source>
</evidence>
<dbReference type="NCBIfam" id="TIGR04056">
    <property type="entry name" value="OMP_RagA_SusC"/>
    <property type="match status" value="1"/>
</dbReference>
<proteinExistence type="inferred from homology"/>
<protein>
    <submittedName>
        <fullName evidence="10">TonB-dependent receptor</fullName>
    </submittedName>
</protein>
<keyword evidence="8" id="KW-0732">Signal</keyword>
<keyword evidence="11" id="KW-1185">Reference proteome</keyword>
<dbReference type="GO" id="GO:0009279">
    <property type="term" value="C:cell outer membrane"/>
    <property type="evidence" value="ECO:0007669"/>
    <property type="project" value="UniProtKB-SubCell"/>
</dbReference>
<keyword evidence="10" id="KW-0675">Receptor</keyword>
<accession>A0AAP2DLZ7</accession>
<dbReference type="Pfam" id="PF07715">
    <property type="entry name" value="Plug"/>
    <property type="match status" value="1"/>
</dbReference>
<reference evidence="10 11" key="1">
    <citation type="submission" date="2021-05" db="EMBL/GenBank/DDBJ databases">
        <title>A Polyphasic approach of four new species of the genus Ohtaekwangia: Ohtaekwangia histidinii sp. nov., Ohtaekwangia cretensis sp. nov., Ohtaekwangia indiensis sp. nov., Ohtaekwangia reichenbachii sp. nov. from diverse environment.</title>
        <authorList>
            <person name="Octaviana S."/>
        </authorList>
    </citation>
    <scope>NUCLEOTIDE SEQUENCE [LARGE SCALE GENOMIC DNA]</scope>
    <source>
        <strain evidence="10 11">PWU4</strain>
    </source>
</reference>
<evidence type="ECO:0000256" key="3">
    <source>
        <dbReference type="ARBA" id="ARBA00022452"/>
    </source>
</evidence>
<evidence type="ECO:0000313" key="11">
    <source>
        <dbReference type="Proteomes" id="UP001319200"/>
    </source>
</evidence>
<dbReference type="FunFam" id="2.170.130.10:FF:000008">
    <property type="entry name" value="SusC/RagA family TonB-linked outer membrane protein"/>
    <property type="match status" value="1"/>
</dbReference>
<feature type="signal peptide" evidence="8">
    <location>
        <begin position="1"/>
        <end position="25"/>
    </location>
</feature>
<evidence type="ECO:0000256" key="2">
    <source>
        <dbReference type="ARBA" id="ARBA00022448"/>
    </source>
</evidence>
<evidence type="ECO:0000256" key="1">
    <source>
        <dbReference type="ARBA" id="ARBA00004571"/>
    </source>
</evidence>
<keyword evidence="4 7" id="KW-0812">Transmembrane</keyword>
<feature type="chain" id="PRO_5042841511" evidence="8">
    <location>
        <begin position="26"/>
        <end position="1049"/>
    </location>
</feature>
<dbReference type="Gene3D" id="2.170.130.10">
    <property type="entry name" value="TonB-dependent receptor, plug domain"/>
    <property type="match status" value="1"/>
</dbReference>
<keyword evidence="5 7" id="KW-0472">Membrane</keyword>
<feature type="domain" description="TonB-dependent receptor plug" evidence="9">
    <location>
        <begin position="130"/>
        <end position="256"/>
    </location>
</feature>
<evidence type="ECO:0000256" key="6">
    <source>
        <dbReference type="ARBA" id="ARBA00023237"/>
    </source>
</evidence>
<dbReference type="InterPro" id="IPR008969">
    <property type="entry name" value="CarboxyPept-like_regulatory"/>
</dbReference>
<keyword evidence="6 7" id="KW-0998">Cell outer membrane</keyword>
<comment type="similarity">
    <text evidence="7">Belongs to the TonB-dependent receptor family.</text>
</comment>
<keyword evidence="2 7" id="KW-0813">Transport</keyword>
<dbReference type="InterPro" id="IPR023996">
    <property type="entry name" value="TonB-dep_OMP_SusC/RagA"/>
</dbReference>
<dbReference type="EMBL" id="JAHESF010000010">
    <property type="protein sequence ID" value="MBT1697592.1"/>
    <property type="molecule type" value="Genomic_DNA"/>
</dbReference>
<comment type="subcellular location">
    <subcellularLocation>
        <location evidence="1 7">Cell outer membrane</location>
        <topology evidence="1 7">Multi-pass membrane protein</topology>
    </subcellularLocation>
</comment>
<evidence type="ECO:0000313" key="10">
    <source>
        <dbReference type="EMBL" id="MBT1697592.1"/>
    </source>
</evidence>
<evidence type="ECO:0000256" key="8">
    <source>
        <dbReference type="SAM" id="SignalP"/>
    </source>
</evidence>
<evidence type="ECO:0000256" key="5">
    <source>
        <dbReference type="ARBA" id="ARBA00023136"/>
    </source>
</evidence>
<organism evidence="10 11">
    <name type="scientific">Chryseosolibacter histidini</name>
    <dbReference type="NCBI Taxonomy" id="2782349"/>
    <lineage>
        <taxon>Bacteria</taxon>
        <taxon>Pseudomonadati</taxon>
        <taxon>Bacteroidota</taxon>
        <taxon>Cytophagia</taxon>
        <taxon>Cytophagales</taxon>
        <taxon>Chryseotaleaceae</taxon>
        <taxon>Chryseosolibacter</taxon>
    </lineage>
</organism>
<dbReference type="NCBIfam" id="TIGR04057">
    <property type="entry name" value="SusC_RagA_signa"/>
    <property type="match status" value="1"/>
</dbReference>
<dbReference type="SUPFAM" id="SSF56935">
    <property type="entry name" value="Porins"/>
    <property type="match status" value="1"/>
</dbReference>
<dbReference type="InterPro" id="IPR036942">
    <property type="entry name" value="Beta-barrel_TonB_sf"/>
</dbReference>
<dbReference type="AlphaFoldDB" id="A0AAP2DLZ7"/>
<dbReference type="InterPro" id="IPR023997">
    <property type="entry name" value="TonB-dep_OMP_SusC/RagA_CS"/>
</dbReference>
<dbReference type="RefSeq" id="WP_254163464.1">
    <property type="nucleotide sequence ID" value="NZ_JAHESF010000010.1"/>
</dbReference>